<evidence type="ECO:0000313" key="4">
    <source>
        <dbReference type="Proteomes" id="UP000271889"/>
    </source>
</evidence>
<evidence type="ECO:0000256" key="2">
    <source>
        <dbReference type="ARBA" id="ARBA00022840"/>
    </source>
</evidence>
<dbReference type="GO" id="GO:0030687">
    <property type="term" value="C:preribosome, large subunit precursor"/>
    <property type="evidence" value="ECO:0007669"/>
    <property type="project" value="TreeGrafter"/>
</dbReference>
<accession>A0A3P6SWD7</accession>
<dbReference type="GO" id="GO:0000055">
    <property type="term" value="P:ribosomal large subunit export from nucleus"/>
    <property type="evidence" value="ECO:0007669"/>
    <property type="project" value="TreeGrafter"/>
</dbReference>
<dbReference type="AlphaFoldDB" id="A0A3P6SWD7"/>
<gene>
    <name evidence="3" type="ORF">CGOC_LOCUS7301</name>
</gene>
<organism evidence="3 4">
    <name type="scientific">Cylicostephanus goldi</name>
    <name type="common">Nematode worm</name>
    <dbReference type="NCBI Taxonomy" id="71465"/>
    <lineage>
        <taxon>Eukaryota</taxon>
        <taxon>Metazoa</taxon>
        <taxon>Ecdysozoa</taxon>
        <taxon>Nematoda</taxon>
        <taxon>Chromadorea</taxon>
        <taxon>Rhabditida</taxon>
        <taxon>Rhabditina</taxon>
        <taxon>Rhabditomorpha</taxon>
        <taxon>Strongyloidea</taxon>
        <taxon>Strongylidae</taxon>
        <taxon>Cylicostephanus</taxon>
    </lineage>
</organism>
<evidence type="ECO:0008006" key="5">
    <source>
        <dbReference type="Google" id="ProtNLM"/>
    </source>
</evidence>
<dbReference type="SUPFAM" id="SSF52540">
    <property type="entry name" value="P-loop containing nucleoside triphosphate hydrolases"/>
    <property type="match status" value="1"/>
</dbReference>
<protein>
    <recommendedName>
        <fullName evidence="5">ATPase dynein-related AAA domain-containing protein</fullName>
    </recommendedName>
</protein>
<dbReference type="GO" id="GO:0000027">
    <property type="term" value="P:ribosomal large subunit assembly"/>
    <property type="evidence" value="ECO:0007669"/>
    <property type="project" value="TreeGrafter"/>
</dbReference>
<sequence length="176" mass="20025">MTTFAFRYKPTNIAHILEPFTNFYHEVFTSNFNVAKNQKFLNHLETCLSHGRYKDYLSVVIATAEKALKKESTKKDVRWASVIVRGRRIRDGLDRNAAPFTMSRGAVLEAAQEGHWLLIDEINLAPPESLDAIVHVISKNTHPNFRLFACMNPATDAGKRRLPSGVRTRYPLVIDV</sequence>
<dbReference type="OrthoDB" id="422220at2759"/>
<dbReference type="Gene3D" id="3.40.50.300">
    <property type="entry name" value="P-loop containing nucleotide triphosphate hydrolases"/>
    <property type="match status" value="1"/>
</dbReference>
<dbReference type="InterPro" id="IPR027417">
    <property type="entry name" value="P-loop_NTPase"/>
</dbReference>
<proteinExistence type="predicted"/>
<keyword evidence="2" id="KW-0067">ATP-binding</keyword>
<name>A0A3P6SWD7_CYLGO</name>
<keyword evidence="4" id="KW-1185">Reference proteome</keyword>
<keyword evidence="1" id="KW-0547">Nucleotide-binding</keyword>
<dbReference type="PANTHER" id="PTHR48103">
    <property type="entry name" value="MIDASIN-RELATED"/>
    <property type="match status" value="1"/>
</dbReference>
<dbReference type="GO" id="GO:0005524">
    <property type="term" value="F:ATP binding"/>
    <property type="evidence" value="ECO:0007669"/>
    <property type="project" value="UniProtKB-KW"/>
</dbReference>
<dbReference type="Proteomes" id="UP000271889">
    <property type="component" value="Unassembled WGS sequence"/>
</dbReference>
<dbReference type="EMBL" id="UYRV01025174">
    <property type="protein sequence ID" value="VDK76977.1"/>
    <property type="molecule type" value="Genomic_DNA"/>
</dbReference>
<evidence type="ECO:0000313" key="3">
    <source>
        <dbReference type="EMBL" id="VDK76977.1"/>
    </source>
</evidence>
<dbReference type="GO" id="GO:0005634">
    <property type="term" value="C:nucleus"/>
    <property type="evidence" value="ECO:0007669"/>
    <property type="project" value="TreeGrafter"/>
</dbReference>
<reference evidence="3 4" key="1">
    <citation type="submission" date="2018-11" db="EMBL/GenBank/DDBJ databases">
        <authorList>
            <consortium name="Pathogen Informatics"/>
        </authorList>
    </citation>
    <scope>NUCLEOTIDE SEQUENCE [LARGE SCALE GENOMIC DNA]</scope>
</reference>
<dbReference type="PANTHER" id="PTHR48103:SF2">
    <property type="entry name" value="MIDASIN"/>
    <property type="match status" value="1"/>
</dbReference>
<evidence type="ECO:0000256" key="1">
    <source>
        <dbReference type="ARBA" id="ARBA00022741"/>
    </source>
</evidence>